<feature type="domain" description="Glycoside hydrolase family 38 N-terminal" evidence="1">
    <location>
        <begin position="24"/>
        <end position="187"/>
    </location>
</feature>
<dbReference type="STRING" id="745366.GA0070213_110110"/>
<dbReference type="Pfam" id="PF01074">
    <property type="entry name" value="Glyco_hydro_38N"/>
    <property type="match status" value="1"/>
</dbReference>
<evidence type="ECO:0000259" key="1">
    <source>
        <dbReference type="Pfam" id="PF01074"/>
    </source>
</evidence>
<dbReference type="AlphaFoldDB" id="A0A1C5JD60"/>
<dbReference type="EMBL" id="FMDM01000010">
    <property type="protein sequence ID" value="SCG68500.1"/>
    <property type="molecule type" value="Genomic_DNA"/>
</dbReference>
<dbReference type="GO" id="GO:0006013">
    <property type="term" value="P:mannose metabolic process"/>
    <property type="evidence" value="ECO:0007669"/>
    <property type="project" value="InterPro"/>
</dbReference>
<dbReference type="GO" id="GO:0004559">
    <property type="term" value="F:alpha-mannosidase activity"/>
    <property type="evidence" value="ECO:0007669"/>
    <property type="project" value="InterPro"/>
</dbReference>
<dbReference type="InterPro" id="IPR027291">
    <property type="entry name" value="Glyco_hydro_38_N_sf"/>
</dbReference>
<evidence type="ECO:0000313" key="3">
    <source>
        <dbReference type="Proteomes" id="UP000199360"/>
    </source>
</evidence>
<gene>
    <name evidence="2" type="ORF">GA0070213_110110</name>
</gene>
<dbReference type="PANTHER" id="PTHR46017">
    <property type="entry name" value="ALPHA-MANNOSIDASE 2C1"/>
    <property type="match status" value="1"/>
</dbReference>
<dbReference type="RefSeq" id="WP_139128702.1">
    <property type="nucleotide sequence ID" value="NZ_FMDM01000010.1"/>
</dbReference>
<dbReference type="GO" id="GO:0009313">
    <property type="term" value="P:oligosaccharide catabolic process"/>
    <property type="evidence" value="ECO:0007669"/>
    <property type="project" value="TreeGrafter"/>
</dbReference>
<name>A0A1C5JD60_9ACTN</name>
<dbReference type="Gene3D" id="3.20.110.10">
    <property type="entry name" value="Glycoside hydrolase 38, N terminal domain"/>
    <property type="match status" value="1"/>
</dbReference>
<organism evidence="2 3">
    <name type="scientific">Micromonospora humi</name>
    <dbReference type="NCBI Taxonomy" id="745366"/>
    <lineage>
        <taxon>Bacteria</taxon>
        <taxon>Bacillati</taxon>
        <taxon>Actinomycetota</taxon>
        <taxon>Actinomycetes</taxon>
        <taxon>Micromonosporales</taxon>
        <taxon>Micromonosporaceae</taxon>
        <taxon>Micromonospora</taxon>
    </lineage>
</organism>
<protein>
    <submittedName>
        <fullName evidence="2">Alpha-mannosidase</fullName>
    </submittedName>
</protein>
<proteinExistence type="predicted"/>
<sequence length="824" mass="90142">MTVDGSGSESAGGDRPVWYTFGNHFHWVDMQWLWGYGVLGASVRDMLAFTAATGARGNLNFDAVGYERMAAEEPEALAQLRAAVAAGTIEVVGASYGQPYPLFHHGESAVRQLTYGVRAVRRLLGVRPVSYWEEEFSFYPQLPQLLADTGHRYASLFFQWTWHTPHVPAEDAPAIWWEGVDGTRILATPRGPLNLHQWPEDFTALKEHPLLTESPAPVIQQWLELLPSPDWMCRSELLLDGMRELLSTPGLDIRFGTLAEVLAAVGPHAPVRRYTMDDVFHGMSLGKNGDLGHRRSRETEQTLLAAEALSVLAGRLGRPYPHWDVYPVWELEEGWRELLAFQHHDNDECEGLCGHVGRAGLDRGQALARAVLDRSVAGIAGRTPGPAGRTVLVNPLGWARSVVRDGRRVEVPAVGWTVLDDDAADGHRAVAAVTVVDDGDAVTLRRGDFQVVVDRRRGVVTHVGGLGCGPAGLGGLRCERGGVEHRYVPTAVRVESDRVVLALGSPAGDEIRLTVTLAPELDAVDLSFDSAAVAPPDGRHHASLMTLVEPDLRVRTVWHDTPYALGPVNGRGRYQRKYPIGDWMTSPQVFEEVVDPFTGLQLIDLLDADGAGLLWLHDGSQGFLRAERGAWNVLSMRDPWDEQHFTAELHARARVLAHDGLTPAVRWRLAQEFTRPVVTVRPAVDGGELPPALSLVRLDGRPGAAVTAVYRETGYAGAGLPEHATATLDRPVLVRLVEFDGDDGDAALVVTGTVARAWRASVLGELREPLSVRAADGASRITVGLRAHQITTVVLDLVEAGKQSRDLDAHREVWATVHRTEEDR</sequence>
<reference evidence="3" key="1">
    <citation type="submission" date="2016-06" db="EMBL/GenBank/DDBJ databases">
        <authorList>
            <person name="Varghese N."/>
            <person name="Submissions Spin"/>
        </authorList>
    </citation>
    <scope>NUCLEOTIDE SEQUENCE [LARGE SCALE GENOMIC DNA]</scope>
    <source>
        <strain evidence="3">DSM 45647</strain>
    </source>
</reference>
<evidence type="ECO:0000313" key="2">
    <source>
        <dbReference type="EMBL" id="SCG68500.1"/>
    </source>
</evidence>
<dbReference type="InterPro" id="IPR011330">
    <property type="entry name" value="Glyco_hydro/deAcase_b/a-brl"/>
</dbReference>
<dbReference type="PANTHER" id="PTHR46017:SF1">
    <property type="entry name" value="ALPHA-MANNOSIDASE 2C1"/>
    <property type="match status" value="1"/>
</dbReference>
<dbReference type="InterPro" id="IPR000602">
    <property type="entry name" value="Glyco_hydro_38_N"/>
</dbReference>
<dbReference type="SUPFAM" id="SSF88713">
    <property type="entry name" value="Glycoside hydrolase/deacetylase"/>
    <property type="match status" value="1"/>
</dbReference>
<keyword evidence="3" id="KW-1185">Reference proteome</keyword>
<dbReference type="OrthoDB" id="1049785at2"/>
<accession>A0A1C5JD60</accession>
<dbReference type="Proteomes" id="UP000199360">
    <property type="component" value="Unassembled WGS sequence"/>
</dbReference>